<evidence type="ECO:0000259" key="7">
    <source>
        <dbReference type="PROSITE" id="PS50238"/>
    </source>
</evidence>
<evidence type="ECO:0000256" key="5">
    <source>
        <dbReference type="SAM" id="Coils"/>
    </source>
</evidence>
<dbReference type="PANTHER" id="PTHR14130">
    <property type="entry name" value="3BP-1 RELATED RHOGAP"/>
    <property type="match status" value="1"/>
</dbReference>
<evidence type="ECO:0000313" key="9">
    <source>
        <dbReference type="Ensembl" id="ENSSANP00000028381.1"/>
    </source>
</evidence>
<evidence type="ECO:0000256" key="1">
    <source>
        <dbReference type="ARBA" id="ARBA00004514"/>
    </source>
</evidence>
<dbReference type="SUPFAM" id="SSF48350">
    <property type="entry name" value="GTPase activation domain, GAP"/>
    <property type="match status" value="1"/>
</dbReference>
<dbReference type="InterPro" id="IPR008936">
    <property type="entry name" value="Rho_GTPase_activation_prot"/>
</dbReference>
<dbReference type="GO" id="GO:0005829">
    <property type="term" value="C:cytosol"/>
    <property type="evidence" value="ECO:0007669"/>
    <property type="project" value="UniProtKB-SubCell"/>
</dbReference>
<keyword evidence="10" id="KW-1185">Reference proteome</keyword>
<dbReference type="Pfam" id="PF00620">
    <property type="entry name" value="RhoGAP"/>
    <property type="match status" value="1"/>
</dbReference>
<dbReference type="InterPro" id="IPR000198">
    <property type="entry name" value="RhoGAP_dom"/>
</dbReference>
<feature type="compositionally biased region" description="Polar residues" evidence="6">
    <location>
        <begin position="529"/>
        <end position="542"/>
    </location>
</feature>
<keyword evidence="3" id="KW-0963">Cytoplasm</keyword>
<dbReference type="FunFam" id="1.20.1270.60:FF:000053">
    <property type="entry name" value="SH3 domain-binding protein 1"/>
    <property type="match status" value="1"/>
</dbReference>
<dbReference type="GO" id="GO:0007165">
    <property type="term" value="P:signal transduction"/>
    <property type="evidence" value="ECO:0007669"/>
    <property type="project" value="InterPro"/>
</dbReference>
<dbReference type="SMART" id="SM00324">
    <property type="entry name" value="RhoGAP"/>
    <property type="match status" value="1"/>
</dbReference>
<feature type="domain" description="BAR" evidence="8">
    <location>
        <begin position="18"/>
        <end position="257"/>
    </location>
</feature>
<dbReference type="GO" id="GO:0032956">
    <property type="term" value="P:regulation of actin cytoskeleton organization"/>
    <property type="evidence" value="ECO:0007669"/>
    <property type="project" value="TreeGrafter"/>
</dbReference>
<accession>A0A671M7Z7</accession>
<keyword evidence="2" id="KW-0343">GTPase activation</keyword>
<evidence type="ECO:0000259" key="8">
    <source>
        <dbReference type="PROSITE" id="PS51021"/>
    </source>
</evidence>
<dbReference type="Pfam" id="PF03114">
    <property type="entry name" value="BAR"/>
    <property type="match status" value="1"/>
</dbReference>
<evidence type="ECO:0000256" key="2">
    <source>
        <dbReference type="ARBA" id="ARBA00022468"/>
    </source>
</evidence>
<dbReference type="PANTHER" id="PTHR14130:SF3">
    <property type="entry name" value="RHO GTPASE-ACTIVATING PROTEIN 17"/>
    <property type="match status" value="1"/>
</dbReference>
<evidence type="ECO:0000256" key="4">
    <source>
        <dbReference type="ARBA" id="ARBA00022553"/>
    </source>
</evidence>
<dbReference type="CDD" id="cd04386">
    <property type="entry name" value="RhoGAP_nadrin"/>
    <property type="match status" value="1"/>
</dbReference>
<dbReference type="GO" id="GO:0035020">
    <property type="term" value="P:regulation of Rac protein signal transduction"/>
    <property type="evidence" value="ECO:0007669"/>
    <property type="project" value="TreeGrafter"/>
</dbReference>
<sequence>MRMVFKNVLNGTFDDGTGNHWNPGEFESNVCIILQIERRLENVRLVSHNAHKRMVMCLQGNVGSDVEKRHKKLPLTALSQSMLDGGSQLGDESFIGKMMEVCGEAESKLAFEQSQHEVQLERDILEPLNQLAEVDIPNLLKQRKHLAKLVLDFDSVKARYQQATKAYPSAANAQAMAAKVDTLKEEMDEAQNKMEICKDQLAADMYNFSSKEGEYACYYVLLLEAQAEYHRRALASIESVLPSIQSQQDKWTEKPAFGTALEEHLKRTSREIALPIEACIMMLLETGMQEEGLFRIAAGASKLKKLKAALDCSTSQLEEFYFDPHAVAGALKSYLRELPEPLMTYQLYEEWIQASNISDPDKRLQALWVVCDMLPKANKTNFRYLVKFLAKLALESDINKMTASNIAIVLGPNLLWARTEGSLAEMAATTSVHVVSIIELIINHASWFFPEGQSLFHAVSPLPCSPANKQPEIAPRRAGTINKKQHSMPNFQPPLPPIDAGGLPVFELSPLLPTGGGLEAGQAGAALPQTHQPLVQQTAENR</sequence>
<keyword evidence="5" id="KW-0175">Coiled coil</keyword>
<dbReference type="Proteomes" id="UP000472260">
    <property type="component" value="Unassembled WGS sequence"/>
</dbReference>
<dbReference type="PROSITE" id="PS51021">
    <property type="entry name" value="BAR"/>
    <property type="match status" value="1"/>
</dbReference>
<dbReference type="AlphaFoldDB" id="A0A671M7Z7"/>
<dbReference type="InterPro" id="IPR027267">
    <property type="entry name" value="AH/BAR_dom_sf"/>
</dbReference>
<dbReference type="InterPro" id="IPR047165">
    <property type="entry name" value="RHG17/44/SH3BP1-like"/>
</dbReference>
<dbReference type="GO" id="GO:0005096">
    <property type="term" value="F:GTPase activator activity"/>
    <property type="evidence" value="ECO:0007669"/>
    <property type="project" value="UniProtKB-KW"/>
</dbReference>
<feature type="region of interest" description="Disordered" evidence="6">
    <location>
        <begin position="517"/>
        <end position="542"/>
    </location>
</feature>
<evidence type="ECO:0000313" key="10">
    <source>
        <dbReference type="Proteomes" id="UP000472260"/>
    </source>
</evidence>
<organism evidence="9 10">
    <name type="scientific">Sinocyclocheilus anshuiensis</name>
    <dbReference type="NCBI Taxonomy" id="1608454"/>
    <lineage>
        <taxon>Eukaryota</taxon>
        <taxon>Metazoa</taxon>
        <taxon>Chordata</taxon>
        <taxon>Craniata</taxon>
        <taxon>Vertebrata</taxon>
        <taxon>Euteleostomi</taxon>
        <taxon>Actinopterygii</taxon>
        <taxon>Neopterygii</taxon>
        <taxon>Teleostei</taxon>
        <taxon>Ostariophysi</taxon>
        <taxon>Cypriniformes</taxon>
        <taxon>Cyprinidae</taxon>
        <taxon>Cyprininae</taxon>
        <taxon>Sinocyclocheilus</taxon>
    </lineage>
</organism>
<gene>
    <name evidence="9" type="primary">LOC107670674</name>
</gene>
<reference evidence="9" key="1">
    <citation type="submission" date="2025-08" db="UniProtKB">
        <authorList>
            <consortium name="Ensembl"/>
        </authorList>
    </citation>
    <scope>IDENTIFICATION</scope>
</reference>
<evidence type="ECO:0000256" key="3">
    <source>
        <dbReference type="ARBA" id="ARBA00022490"/>
    </source>
</evidence>
<dbReference type="Gene3D" id="1.20.1270.60">
    <property type="entry name" value="Arfaptin homology (AH) domain/BAR domain"/>
    <property type="match status" value="1"/>
</dbReference>
<comment type="subcellular location">
    <subcellularLocation>
        <location evidence="1">Cytoplasm</location>
        <location evidence="1">Cytosol</location>
    </subcellularLocation>
</comment>
<proteinExistence type="predicted"/>
<name>A0A671M7Z7_9TELE</name>
<dbReference type="Ensembl" id="ENSSANT00000030227.1">
    <property type="protein sequence ID" value="ENSSANP00000028381.1"/>
    <property type="gene ID" value="ENSSANG00000014151.1"/>
</dbReference>
<feature type="coiled-coil region" evidence="5">
    <location>
        <begin position="173"/>
        <end position="200"/>
    </location>
</feature>
<protein>
    <submittedName>
        <fullName evidence="9">Rho GTPase-activating protein 17-like</fullName>
    </submittedName>
</protein>
<feature type="domain" description="Rho-GAP" evidence="7">
    <location>
        <begin position="259"/>
        <end position="449"/>
    </location>
</feature>
<keyword evidence="4" id="KW-0597">Phosphoprotein</keyword>
<reference evidence="9" key="2">
    <citation type="submission" date="2025-09" db="UniProtKB">
        <authorList>
            <consortium name="Ensembl"/>
        </authorList>
    </citation>
    <scope>IDENTIFICATION</scope>
</reference>
<dbReference type="Gene3D" id="1.10.555.10">
    <property type="entry name" value="Rho GTPase activation protein"/>
    <property type="match status" value="1"/>
</dbReference>
<dbReference type="PROSITE" id="PS50238">
    <property type="entry name" value="RHOGAP"/>
    <property type="match status" value="1"/>
</dbReference>
<dbReference type="SMART" id="SM00721">
    <property type="entry name" value="BAR"/>
    <property type="match status" value="1"/>
</dbReference>
<dbReference type="SUPFAM" id="SSF103657">
    <property type="entry name" value="BAR/IMD domain-like"/>
    <property type="match status" value="1"/>
</dbReference>
<dbReference type="FunFam" id="1.10.555.10:FF:000001">
    <property type="entry name" value="Rho GTPase activating protein 44"/>
    <property type="match status" value="1"/>
</dbReference>
<dbReference type="InterPro" id="IPR004148">
    <property type="entry name" value="BAR_dom"/>
</dbReference>
<evidence type="ECO:0000256" key="6">
    <source>
        <dbReference type="SAM" id="MobiDB-lite"/>
    </source>
</evidence>